<proteinExistence type="predicted"/>
<keyword evidence="2" id="KW-0812">Transmembrane</keyword>
<keyword evidence="2" id="KW-1133">Transmembrane helix</keyword>
<dbReference type="PROSITE" id="PS50017">
    <property type="entry name" value="DEATH_DOMAIN"/>
    <property type="match status" value="1"/>
</dbReference>
<dbReference type="InterPro" id="IPR011029">
    <property type="entry name" value="DEATH-like_dom_sf"/>
</dbReference>
<keyword evidence="2" id="KW-0472">Membrane</keyword>
<gene>
    <name evidence="4" type="ORF">UPYG_G00003390</name>
</gene>
<feature type="transmembrane region" description="Helical" evidence="2">
    <location>
        <begin position="263"/>
        <end position="286"/>
    </location>
</feature>
<protein>
    <recommendedName>
        <fullName evidence="3">Death domain-containing protein</fullName>
    </recommendedName>
</protein>
<evidence type="ECO:0000313" key="5">
    <source>
        <dbReference type="Proteomes" id="UP001557470"/>
    </source>
</evidence>
<evidence type="ECO:0000256" key="2">
    <source>
        <dbReference type="SAM" id="Phobius"/>
    </source>
</evidence>
<keyword evidence="5" id="KW-1185">Reference proteome</keyword>
<organism evidence="4 5">
    <name type="scientific">Umbra pygmaea</name>
    <name type="common">Eastern mudminnow</name>
    <dbReference type="NCBI Taxonomy" id="75934"/>
    <lineage>
        <taxon>Eukaryota</taxon>
        <taxon>Metazoa</taxon>
        <taxon>Chordata</taxon>
        <taxon>Craniata</taxon>
        <taxon>Vertebrata</taxon>
        <taxon>Euteleostomi</taxon>
        <taxon>Actinopterygii</taxon>
        <taxon>Neopterygii</taxon>
        <taxon>Teleostei</taxon>
        <taxon>Protacanthopterygii</taxon>
        <taxon>Esociformes</taxon>
        <taxon>Umbridae</taxon>
        <taxon>Umbra</taxon>
    </lineage>
</organism>
<feature type="region of interest" description="Disordered" evidence="1">
    <location>
        <begin position="1"/>
        <end position="20"/>
    </location>
</feature>
<dbReference type="SUPFAM" id="SSF47986">
    <property type="entry name" value="DEATH domain"/>
    <property type="match status" value="1"/>
</dbReference>
<name>A0ABD0XGW3_UMBPY</name>
<dbReference type="InterPro" id="IPR000488">
    <property type="entry name" value="Death_dom"/>
</dbReference>
<dbReference type="Proteomes" id="UP001557470">
    <property type="component" value="Unassembled WGS sequence"/>
</dbReference>
<dbReference type="AlphaFoldDB" id="A0ABD0XGW3"/>
<dbReference type="CDD" id="cd01670">
    <property type="entry name" value="Death"/>
    <property type="match status" value="1"/>
</dbReference>
<evidence type="ECO:0000256" key="1">
    <source>
        <dbReference type="SAM" id="MobiDB-lite"/>
    </source>
</evidence>
<evidence type="ECO:0000313" key="4">
    <source>
        <dbReference type="EMBL" id="KAL1020689.1"/>
    </source>
</evidence>
<feature type="domain" description="Death" evidence="3">
    <location>
        <begin position="128"/>
        <end position="182"/>
    </location>
</feature>
<dbReference type="EMBL" id="JAGEUA010000001">
    <property type="protein sequence ID" value="KAL1020689.1"/>
    <property type="molecule type" value="Genomic_DNA"/>
</dbReference>
<comment type="caution">
    <text evidence="4">The sequence shown here is derived from an EMBL/GenBank/DDBJ whole genome shotgun (WGS) entry which is preliminary data.</text>
</comment>
<dbReference type="Gene3D" id="1.10.533.10">
    <property type="entry name" value="Death Domain, Fas"/>
    <property type="match status" value="1"/>
</dbReference>
<sequence>MIEKQNNEIQMRKMRERERERTEKSLRLLRACDGLGKINASSTACREITLVYPHPLKAQDCDTSSVTYSLPPTQVAEDLGVHQLGRLVELLTPTECEGLLATLSHPEENIFRQMNRLSLENNQLDLQKRVKRDSGSDSEAQCWTALTSWLLKHGEQTYYDRLSRALQHIGRSDIAIEMGKNINQDKTLSLKKYVEEYHQGINSIVSPLVRSATEGHHIDTQPKARHVRSIPAKDLKWSDLELVVERAPVQPYQRSLLSGAWPLVYGVMFGFVGAFLVTIPVVLFLLHISQGDQRKLIHHYSKTKGLSPSSSPGRCRHSSQIRIITKQ</sequence>
<reference evidence="4 5" key="1">
    <citation type="submission" date="2024-06" db="EMBL/GenBank/DDBJ databases">
        <authorList>
            <person name="Pan Q."/>
            <person name="Wen M."/>
            <person name="Jouanno E."/>
            <person name="Zahm M."/>
            <person name="Klopp C."/>
            <person name="Cabau C."/>
            <person name="Louis A."/>
            <person name="Berthelot C."/>
            <person name="Parey E."/>
            <person name="Roest Crollius H."/>
            <person name="Montfort J."/>
            <person name="Robinson-Rechavi M."/>
            <person name="Bouchez O."/>
            <person name="Lampietro C."/>
            <person name="Lopez Roques C."/>
            <person name="Donnadieu C."/>
            <person name="Postlethwait J."/>
            <person name="Bobe J."/>
            <person name="Verreycken H."/>
            <person name="Guiguen Y."/>
        </authorList>
    </citation>
    <scope>NUCLEOTIDE SEQUENCE [LARGE SCALE GENOMIC DNA]</scope>
    <source>
        <strain evidence="4">Up_M1</strain>
        <tissue evidence="4">Testis</tissue>
    </source>
</reference>
<accession>A0ABD0XGW3</accession>
<evidence type="ECO:0000259" key="3">
    <source>
        <dbReference type="PROSITE" id="PS50017"/>
    </source>
</evidence>